<evidence type="ECO:0000256" key="1">
    <source>
        <dbReference type="ARBA" id="ARBA00000707"/>
    </source>
</evidence>
<dbReference type="EMBL" id="HBFW01020071">
    <property type="protein sequence ID" value="CAD8941836.1"/>
    <property type="molecule type" value="Transcribed_RNA"/>
</dbReference>
<dbReference type="GO" id="GO:0016579">
    <property type="term" value="P:protein deubiquitination"/>
    <property type="evidence" value="ECO:0007669"/>
    <property type="project" value="TreeGrafter"/>
</dbReference>
<evidence type="ECO:0000256" key="3">
    <source>
        <dbReference type="ARBA" id="ARBA00012759"/>
    </source>
</evidence>
<dbReference type="PROSITE" id="PS50802">
    <property type="entry name" value="OTU"/>
    <property type="match status" value="1"/>
</dbReference>
<dbReference type="Pfam" id="PF02338">
    <property type="entry name" value="OTU"/>
    <property type="match status" value="1"/>
</dbReference>
<dbReference type="AlphaFoldDB" id="A0A7S1D8Y7"/>
<comment type="similarity">
    <text evidence="2">Belongs to the peptidase C85 family.</text>
</comment>
<proteinExistence type="inferred from homology"/>
<dbReference type="InterPro" id="IPR003323">
    <property type="entry name" value="OTU_dom"/>
</dbReference>
<feature type="region of interest" description="Disordered" evidence="7">
    <location>
        <begin position="193"/>
        <end position="323"/>
    </location>
</feature>
<reference evidence="9" key="1">
    <citation type="submission" date="2021-01" db="EMBL/GenBank/DDBJ databases">
        <authorList>
            <person name="Corre E."/>
            <person name="Pelletier E."/>
            <person name="Niang G."/>
            <person name="Scheremetjew M."/>
            <person name="Finn R."/>
            <person name="Kale V."/>
            <person name="Holt S."/>
            <person name="Cochrane G."/>
            <person name="Meng A."/>
            <person name="Brown T."/>
            <person name="Cohen L."/>
        </authorList>
    </citation>
    <scope>NUCLEOTIDE SEQUENCE</scope>
    <source>
        <strain evidence="9">ECT3854</strain>
    </source>
</reference>
<feature type="compositionally biased region" description="Basic and acidic residues" evidence="7">
    <location>
        <begin position="198"/>
        <end position="213"/>
    </location>
</feature>
<evidence type="ECO:0000313" key="9">
    <source>
        <dbReference type="EMBL" id="CAD8941836.1"/>
    </source>
</evidence>
<comment type="catalytic activity">
    <reaction evidence="1">
        <text>Thiol-dependent hydrolysis of ester, thioester, amide, peptide and isopeptide bonds formed by the C-terminal Gly of ubiquitin (a 76-residue protein attached to proteins as an intracellular targeting signal).</text>
        <dbReference type="EC" id="3.4.19.12"/>
    </reaction>
</comment>
<evidence type="ECO:0000259" key="8">
    <source>
        <dbReference type="PROSITE" id="PS50802"/>
    </source>
</evidence>
<evidence type="ECO:0000256" key="5">
    <source>
        <dbReference type="ARBA" id="ARBA00022786"/>
    </source>
</evidence>
<feature type="compositionally biased region" description="Low complexity" evidence="7">
    <location>
        <begin position="226"/>
        <end position="312"/>
    </location>
</feature>
<keyword evidence="6" id="KW-0378">Hydrolase</keyword>
<evidence type="ECO:0000256" key="2">
    <source>
        <dbReference type="ARBA" id="ARBA00010407"/>
    </source>
</evidence>
<protein>
    <recommendedName>
        <fullName evidence="3">ubiquitinyl hydrolase 1</fullName>
        <ecNumber evidence="3">3.4.19.12</ecNumber>
    </recommendedName>
</protein>
<organism evidence="9">
    <name type="scientific">Cyclophora tenuis</name>
    <name type="common">Marine diatom</name>
    <dbReference type="NCBI Taxonomy" id="216820"/>
    <lineage>
        <taxon>Eukaryota</taxon>
        <taxon>Sar</taxon>
        <taxon>Stramenopiles</taxon>
        <taxon>Ochrophyta</taxon>
        <taxon>Bacillariophyta</taxon>
        <taxon>Fragilariophyceae</taxon>
        <taxon>Fragilariophycidae</taxon>
        <taxon>Cyclophorales</taxon>
        <taxon>Cyclophoraceae</taxon>
        <taxon>Cyclophora</taxon>
    </lineage>
</organism>
<evidence type="ECO:0000256" key="4">
    <source>
        <dbReference type="ARBA" id="ARBA00022670"/>
    </source>
</evidence>
<dbReference type="GO" id="GO:0061578">
    <property type="term" value="F:K63-linked deubiquitinase activity"/>
    <property type="evidence" value="ECO:0007669"/>
    <property type="project" value="TreeGrafter"/>
</dbReference>
<evidence type="ECO:0000256" key="7">
    <source>
        <dbReference type="SAM" id="MobiDB-lite"/>
    </source>
</evidence>
<feature type="region of interest" description="Disordered" evidence="7">
    <location>
        <begin position="143"/>
        <end position="165"/>
    </location>
</feature>
<feature type="domain" description="OTU" evidence="8">
    <location>
        <begin position="1"/>
        <end position="101"/>
    </location>
</feature>
<sequence>MHGEVRKRCLDFMAKEAEHFAQFVEDEPFQEYIQRKRHDGVHGNNPEIQAVSELFNRPVEVFVPEKGATPINIFQSDYKTSDVPIRLSYHDGNHYNAVVDPLLPTAGLGLGLPGLQPGLADKMQLAKAKQESEDQMELDRVLEESHNDQLQRALKESTMSADRRDNDKAMALSDLDATNFELEQAVLESSMHAYRAAESSRKQKATDSKEGRVASRPRRRPTTAVSSSSSSSSQLSSSLQQLQQHEQHLQASSYSYSSSSPTAGTTSSSSPSSAAASIPSVASVPSASTESSSSSPASPADRSGSGSSTSTSSGGGSSAIPTDEYPQTVQELVMNGFELSKVVHAYELIGDNFDDLLAFLVSTAGT</sequence>
<name>A0A7S1D8Y7_CYCTE</name>
<dbReference type="GO" id="GO:0004843">
    <property type="term" value="F:cysteine-type deubiquitinase activity"/>
    <property type="evidence" value="ECO:0007669"/>
    <property type="project" value="UniProtKB-EC"/>
</dbReference>
<dbReference type="GO" id="GO:0006508">
    <property type="term" value="P:proteolysis"/>
    <property type="evidence" value="ECO:0007669"/>
    <property type="project" value="UniProtKB-KW"/>
</dbReference>
<dbReference type="InterPro" id="IPR038765">
    <property type="entry name" value="Papain-like_cys_pep_sf"/>
</dbReference>
<keyword evidence="4" id="KW-0645">Protease</keyword>
<accession>A0A7S1D8Y7</accession>
<keyword evidence="5" id="KW-0833">Ubl conjugation pathway</keyword>
<dbReference type="Gene3D" id="3.90.70.80">
    <property type="match status" value="1"/>
</dbReference>
<dbReference type="InterPro" id="IPR050704">
    <property type="entry name" value="Peptidase_C85-like"/>
</dbReference>
<dbReference type="SUPFAM" id="SSF54001">
    <property type="entry name" value="Cysteine proteinases"/>
    <property type="match status" value="1"/>
</dbReference>
<gene>
    <name evidence="9" type="ORF">CTEN0397_LOCUS12902</name>
</gene>
<dbReference type="PANTHER" id="PTHR12419">
    <property type="entry name" value="OTU DOMAIN CONTAINING PROTEIN"/>
    <property type="match status" value="1"/>
</dbReference>
<dbReference type="PANTHER" id="PTHR12419:SF4">
    <property type="entry name" value="OTU DOMAIN-CONTAINING PROTEIN 5"/>
    <property type="match status" value="1"/>
</dbReference>
<evidence type="ECO:0000256" key="6">
    <source>
        <dbReference type="ARBA" id="ARBA00022801"/>
    </source>
</evidence>
<dbReference type="EC" id="3.4.19.12" evidence="3"/>